<dbReference type="AlphaFoldDB" id="A0A1X0NW07"/>
<dbReference type="SUPFAM" id="SSF55486">
    <property type="entry name" value="Metalloproteases ('zincins'), catalytic domain"/>
    <property type="match status" value="1"/>
</dbReference>
<feature type="region of interest" description="Disordered" evidence="16">
    <location>
        <begin position="538"/>
        <end position="604"/>
    </location>
</feature>
<keyword evidence="8 15" id="KW-0862">Zinc</keyword>
<feature type="chain" id="PRO_5023979445" description="Leishmanolysin-like peptidase" evidence="15">
    <location>
        <begin position="26"/>
        <end position="626"/>
    </location>
</feature>
<dbReference type="PANTHER" id="PTHR10942:SF0">
    <property type="entry name" value="LEISHMANOLYSIN-LIKE PEPTIDASE"/>
    <property type="match status" value="1"/>
</dbReference>
<evidence type="ECO:0000256" key="12">
    <source>
        <dbReference type="ARBA" id="ARBA00023145"/>
    </source>
</evidence>
<evidence type="ECO:0000256" key="11">
    <source>
        <dbReference type="ARBA" id="ARBA00023136"/>
    </source>
</evidence>
<dbReference type="Pfam" id="PF01457">
    <property type="entry name" value="Peptidase_M8"/>
    <property type="match status" value="1"/>
</dbReference>
<evidence type="ECO:0000256" key="2">
    <source>
        <dbReference type="ARBA" id="ARBA00004370"/>
    </source>
</evidence>
<keyword evidence="5 15" id="KW-0479">Metal-binding</keyword>
<organism evidence="17 18">
    <name type="scientific">Trypanosoma theileri</name>
    <dbReference type="NCBI Taxonomy" id="67003"/>
    <lineage>
        <taxon>Eukaryota</taxon>
        <taxon>Discoba</taxon>
        <taxon>Euglenozoa</taxon>
        <taxon>Kinetoplastea</taxon>
        <taxon>Metakinetoplastina</taxon>
        <taxon>Trypanosomatida</taxon>
        <taxon>Trypanosomatidae</taxon>
        <taxon>Trypanosoma</taxon>
    </lineage>
</organism>
<dbReference type="EC" id="3.4.24.-" evidence="15"/>
<dbReference type="PANTHER" id="PTHR10942">
    <property type="entry name" value="LEISHMANOLYSIN-LIKE PEPTIDASE"/>
    <property type="match status" value="1"/>
</dbReference>
<evidence type="ECO:0000313" key="17">
    <source>
        <dbReference type="EMBL" id="ORC88886.1"/>
    </source>
</evidence>
<evidence type="ECO:0000256" key="10">
    <source>
        <dbReference type="ARBA" id="ARBA00023049"/>
    </source>
</evidence>
<keyword evidence="9" id="KW-0130">Cell adhesion</keyword>
<dbReference type="GO" id="GO:0007155">
    <property type="term" value="P:cell adhesion"/>
    <property type="evidence" value="ECO:0007669"/>
    <property type="project" value="UniProtKB-KW"/>
</dbReference>
<reference evidence="17 18" key="1">
    <citation type="submission" date="2017-03" db="EMBL/GenBank/DDBJ databases">
        <title>An alternative strategy for trypanosome survival in the mammalian bloodstream revealed through genome and transcriptome analysis of the ubiquitous bovine parasite Trypanosoma (Megatrypanum) theileri.</title>
        <authorList>
            <person name="Kelly S."/>
            <person name="Ivens A."/>
            <person name="Mott A."/>
            <person name="O'Neill E."/>
            <person name="Emms D."/>
            <person name="Macleod O."/>
            <person name="Voorheis P."/>
            <person name="Matthews J."/>
            <person name="Matthews K."/>
            <person name="Carrington M."/>
        </authorList>
    </citation>
    <scope>NUCLEOTIDE SEQUENCE [LARGE SCALE GENOMIC DNA]</scope>
    <source>
        <strain evidence="17">Edinburgh</strain>
    </source>
</reference>
<dbReference type="OrthoDB" id="527990at2759"/>
<comment type="cofactor">
    <cofactor evidence="15">
        <name>Zn(2+)</name>
        <dbReference type="ChEBI" id="CHEBI:29105"/>
    </cofactor>
    <text evidence="15">Binds 1 zinc ion per subunit.</text>
</comment>
<dbReference type="Gene3D" id="2.30.34.10">
    <property type="entry name" value="Leishmanolysin domain 4"/>
    <property type="match status" value="1"/>
</dbReference>
<dbReference type="Proteomes" id="UP000192257">
    <property type="component" value="Unassembled WGS sequence"/>
</dbReference>
<evidence type="ECO:0000256" key="15">
    <source>
        <dbReference type="RuleBase" id="RU366077"/>
    </source>
</evidence>
<dbReference type="InterPro" id="IPR001577">
    <property type="entry name" value="Peptidase_M8"/>
</dbReference>
<protein>
    <recommendedName>
        <fullName evidence="15">Leishmanolysin-like peptidase</fullName>
        <ecNumber evidence="15">3.4.24.-</ecNumber>
    </recommendedName>
</protein>
<dbReference type="VEuPathDB" id="TriTrypDB:TM35_000153170"/>
<evidence type="ECO:0000256" key="1">
    <source>
        <dbReference type="ARBA" id="ARBA00001249"/>
    </source>
</evidence>
<keyword evidence="11" id="KW-0472">Membrane</keyword>
<dbReference type="EMBL" id="NBCO01000015">
    <property type="protein sequence ID" value="ORC88886.1"/>
    <property type="molecule type" value="Genomic_DNA"/>
</dbReference>
<comment type="catalytic activity">
    <reaction evidence="1">
        <text>Preference for hydrophobic residues at P1 and P1' and basic residues at P2' and P3'. A model nonapeptide is cleaved at -Ala-Tyr-|-Leu-Lys-Lys-.</text>
        <dbReference type="EC" id="3.4.24.36"/>
    </reaction>
</comment>
<feature type="signal peptide" evidence="15">
    <location>
        <begin position="1"/>
        <end position="25"/>
    </location>
</feature>
<keyword evidence="6 15" id="KW-0732">Signal</keyword>
<evidence type="ECO:0000256" key="3">
    <source>
        <dbReference type="ARBA" id="ARBA00005860"/>
    </source>
</evidence>
<dbReference type="GO" id="GO:0004222">
    <property type="term" value="F:metalloendopeptidase activity"/>
    <property type="evidence" value="ECO:0007669"/>
    <property type="project" value="UniProtKB-UniRule"/>
</dbReference>
<dbReference type="Gene3D" id="3.10.170.20">
    <property type="match status" value="1"/>
</dbReference>
<comment type="similarity">
    <text evidence="3 15">Belongs to the peptidase M8 family.</text>
</comment>
<keyword evidence="12" id="KW-0865">Zymogen</keyword>
<dbReference type="GeneID" id="39985749"/>
<evidence type="ECO:0000256" key="14">
    <source>
        <dbReference type="ARBA" id="ARBA00023180"/>
    </source>
</evidence>
<evidence type="ECO:0000313" key="18">
    <source>
        <dbReference type="Proteomes" id="UP000192257"/>
    </source>
</evidence>
<sequence>MEKHSMRHLLWAALFLLYCSCGCLAAVVQQLPQKGESALQAYTVSTAAEQWQPIRIAVYTERVEEIMTYCNEKVMSSKYEPLQDLKNDLEQRFKQLCDGENKMTTKRMHTLFKEVLPEAIKLHRDRLNVKRVENNLILWKEDYEDPYNIFVKYCHQLKMPDEHFKDGIPNADFMLYVDLHPVDRTINDCTKDNKNGDRPTSARITFVPKEIVATRQYIRLAARYIAVGLGFEIFYMGGQNVQYSLLDLNGVQKYIRVLAGNTVKGKMNEHYNSQDYAGMVLHYHETKIFTEWERRIAKDELMSQYTGEPTGMFYTNLTLAVFDTMSFYTANFSMAEPMSWGNQSGRDFITNKCTELIKDPKYNKVFCDEGEDKSVLKCTSDRFGLGVCSKDNTNKHSMSDEYKFFETVGEQSEMIKECPIIKPFQQTMCENGKETLMPGSIVSNMSRCLDVKETVEIDENGKKVKVQGICAKVKCDNGKVHVQYKGDKEKVNGEQKWHECTEEGTINLQGSVFTSGTIVCPKYAEVCTGLPETEPFNISYTEVNVPEDKVEEEETPGEEEEEKPGDETEEQSSSSAESEMNSGTGDQDQTQKPGDNEDGATDNSIALSFFGPLMLPVCIVAAVVAL</sequence>
<comment type="subcellular location">
    <subcellularLocation>
        <location evidence="2">Membrane</location>
    </subcellularLocation>
</comment>
<keyword evidence="4 15" id="KW-0645">Protease</keyword>
<evidence type="ECO:0000256" key="13">
    <source>
        <dbReference type="ARBA" id="ARBA00023157"/>
    </source>
</evidence>
<dbReference type="Gene3D" id="3.90.132.10">
    <property type="entry name" value="Leishmanolysin , domain 2"/>
    <property type="match status" value="1"/>
</dbReference>
<dbReference type="GO" id="GO:0016020">
    <property type="term" value="C:membrane"/>
    <property type="evidence" value="ECO:0007669"/>
    <property type="project" value="UniProtKB-SubCell"/>
</dbReference>
<feature type="compositionally biased region" description="Polar residues" evidence="16">
    <location>
        <begin position="580"/>
        <end position="593"/>
    </location>
</feature>
<dbReference type="PRINTS" id="PR00782">
    <property type="entry name" value="LSHMANOLYSIN"/>
</dbReference>
<evidence type="ECO:0000256" key="16">
    <source>
        <dbReference type="SAM" id="MobiDB-lite"/>
    </source>
</evidence>
<dbReference type="RefSeq" id="XP_028882952.1">
    <property type="nucleotide sequence ID" value="XM_029025969.1"/>
</dbReference>
<keyword evidence="10 15" id="KW-0482">Metalloprotease</keyword>
<accession>A0A1X0NW07</accession>
<dbReference type="GO" id="GO:0006508">
    <property type="term" value="P:proteolysis"/>
    <property type="evidence" value="ECO:0007669"/>
    <property type="project" value="UniProtKB-KW"/>
</dbReference>
<comment type="caution">
    <text evidence="17">The sequence shown here is derived from an EMBL/GenBank/DDBJ whole genome shotgun (WGS) entry which is preliminary data.</text>
</comment>
<evidence type="ECO:0000256" key="7">
    <source>
        <dbReference type="ARBA" id="ARBA00022801"/>
    </source>
</evidence>
<dbReference type="GO" id="GO:0046872">
    <property type="term" value="F:metal ion binding"/>
    <property type="evidence" value="ECO:0007669"/>
    <property type="project" value="UniProtKB-KW"/>
</dbReference>
<evidence type="ECO:0000256" key="5">
    <source>
        <dbReference type="ARBA" id="ARBA00022723"/>
    </source>
</evidence>
<name>A0A1X0NW07_9TRYP</name>
<evidence type="ECO:0000256" key="9">
    <source>
        <dbReference type="ARBA" id="ARBA00022889"/>
    </source>
</evidence>
<dbReference type="Gene3D" id="2.10.55.10">
    <property type="entry name" value="Leishmanolysin domain 3"/>
    <property type="match status" value="1"/>
</dbReference>
<keyword evidence="14" id="KW-0325">Glycoprotein</keyword>
<dbReference type="GO" id="GO:0005737">
    <property type="term" value="C:cytoplasm"/>
    <property type="evidence" value="ECO:0007669"/>
    <property type="project" value="TreeGrafter"/>
</dbReference>
<evidence type="ECO:0000256" key="8">
    <source>
        <dbReference type="ARBA" id="ARBA00022833"/>
    </source>
</evidence>
<feature type="compositionally biased region" description="Acidic residues" evidence="16">
    <location>
        <begin position="549"/>
        <end position="570"/>
    </location>
</feature>
<proteinExistence type="inferred from homology"/>
<evidence type="ECO:0000256" key="4">
    <source>
        <dbReference type="ARBA" id="ARBA00022670"/>
    </source>
</evidence>
<evidence type="ECO:0000256" key="6">
    <source>
        <dbReference type="ARBA" id="ARBA00022729"/>
    </source>
</evidence>
<gene>
    <name evidence="17" type="ORF">TM35_000153170</name>
</gene>
<keyword evidence="18" id="KW-1185">Reference proteome</keyword>
<keyword evidence="7 15" id="KW-0378">Hydrolase</keyword>
<keyword evidence="13" id="KW-1015">Disulfide bond</keyword>